<dbReference type="RefSeq" id="WP_202653060.1">
    <property type="nucleotide sequence ID" value="NZ_JAESWB010000073.1"/>
</dbReference>
<dbReference type="EMBL" id="JAESWB010000073">
    <property type="protein sequence ID" value="MBL4951771.1"/>
    <property type="molecule type" value="Genomic_DNA"/>
</dbReference>
<evidence type="ECO:0000313" key="1">
    <source>
        <dbReference type="EMBL" id="MBL4951771.1"/>
    </source>
</evidence>
<reference evidence="1 2" key="1">
    <citation type="submission" date="2021-01" db="EMBL/GenBank/DDBJ databases">
        <title>Genome public.</title>
        <authorList>
            <person name="Liu C."/>
            <person name="Sun Q."/>
        </authorList>
    </citation>
    <scope>NUCLEOTIDE SEQUENCE [LARGE SCALE GENOMIC DNA]</scope>
    <source>
        <strain evidence="1 2">YIM B02564</strain>
    </source>
</reference>
<name>A0ABS1TKC7_9BACI</name>
<proteinExistence type="predicted"/>
<dbReference type="Proteomes" id="UP000623967">
    <property type="component" value="Unassembled WGS sequence"/>
</dbReference>
<evidence type="ECO:0000313" key="2">
    <source>
        <dbReference type="Proteomes" id="UP000623967"/>
    </source>
</evidence>
<organism evidence="1 2">
    <name type="scientific">Neobacillus paridis</name>
    <dbReference type="NCBI Taxonomy" id="2803862"/>
    <lineage>
        <taxon>Bacteria</taxon>
        <taxon>Bacillati</taxon>
        <taxon>Bacillota</taxon>
        <taxon>Bacilli</taxon>
        <taxon>Bacillales</taxon>
        <taxon>Bacillaceae</taxon>
        <taxon>Neobacillus</taxon>
    </lineage>
</organism>
<protein>
    <submittedName>
        <fullName evidence="1">Uncharacterized protein</fullName>
    </submittedName>
</protein>
<accession>A0ABS1TKC7</accession>
<sequence>MTTIRCSTASLKALHVPALTGAGEPSTNLSRRSRSTLSDSSAIQLLGVAQDPWCRRSRNMAFFPKPVSNRYVHSIGRHQGK</sequence>
<gene>
    <name evidence="1" type="ORF">JK635_05900</name>
</gene>
<keyword evidence="2" id="KW-1185">Reference proteome</keyword>
<comment type="caution">
    <text evidence="1">The sequence shown here is derived from an EMBL/GenBank/DDBJ whole genome shotgun (WGS) entry which is preliminary data.</text>
</comment>